<sequence length="283" mass="30388">MRLEGSMPSNNYMNPGKANPEGTAAMQLAMAKMQADLAKDSGEKGFRKFSDGPNDPRVAPVGTSLWRPEALRLSGEGAGGGKAEEGPTPPEVRTVKIDNVQSKDSIENDVLKVMNFKFGTVASFTVGDNDDGSVHVLVEFESVEASQKALTKQVMKFNGQTWPISSPSGEVVKPQGFSAPEAPKAPRMANPTGGAGDADDALKFALHGRGGEAAAGGDTAGATQGRSPSRSRSRKKKKDKDKEKAKDKDRDRRRRRGDDDEDQDRGRRRRGDDQCNEAVEGEN</sequence>
<proteinExistence type="predicted"/>
<dbReference type="InterPro" id="IPR035979">
    <property type="entry name" value="RBD_domain_sf"/>
</dbReference>
<feature type="region of interest" description="Disordered" evidence="1">
    <location>
        <begin position="1"/>
        <end position="92"/>
    </location>
</feature>
<accession>A0ABN9WWB8</accession>
<evidence type="ECO:0000256" key="1">
    <source>
        <dbReference type="SAM" id="MobiDB-lite"/>
    </source>
</evidence>
<keyword evidence="3" id="KW-1185">Reference proteome</keyword>
<feature type="compositionally biased region" description="Basic and acidic residues" evidence="1">
    <location>
        <begin position="240"/>
        <end position="250"/>
    </location>
</feature>
<name>A0ABN9WWB8_9DINO</name>
<reference evidence="2" key="1">
    <citation type="submission" date="2023-10" db="EMBL/GenBank/DDBJ databases">
        <authorList>
            <person name="Chen Y."/>
            <person name="Shah S."/>
            <person name="Dougan E. K."/>
            <person name="Thang M."/>
            <person name="Chan C."/>
        </authorList>
    </citation>
    <scope>NUCLEOTIDE SEQUENCE [LARGE SCALE GENOMIC DNA]</scope>
</reference>
<dbReference type="EMBL" id="CAUYUJ010019436">
    <property type="protein sequence ID" value="CAK0891163.1"/>
    <property type="molecule type" value="Genomic_DNA"/>
</dbReference>
<feature type="compositionally biased region" description="Low complexity" evidence="1">
    <location>
        <begin position="24"/>
        <end position="36"/>
    </location>
</feature>
<feature type="region of interest" description="Disordered" evidence="1">
    <location>
        <begin position="160"/>
        <end position="283"/>
    </location>
</feature>
<dbReference type="InterPro" id="IPR012677">
    <property type="entry name" value="Nucleotide-bd_a/b_plait_sf"/>
</dbReference>
<feature type="compositionally biased region" description="Low complexity" evidence="1">
    <location>
        <begin position="215"/>
        <end position="228"/>
    </location>
</feature>
<comment type="caution">
    <text evidence="2">The sequence shown here is derived from an EMBL/GenBank/DDBJ whole genome shotgun (WGS) entry which is preliminary data.</text>
</comment>
<dbReference type="Proteomes" id="UP001189429">
    <property type="component" value="Unassembled WGS sequence"/>
</dbReference>
<evidence type="ECO:0008006" key="4">
    <source>
        <dbReference type="Google" id="ProtNLM"/>
    </source>
</evidence>
<protein>
    <recommendedName>
        <fullName evidence="4">RRM domain-containing protein</fullName>
    </recommendedName>
</protein>
<evidence type="ECO:0000313" key="3">
    <source>
        <dbReference type="Proteomes" id="UP001189429"/>
    </source>
</evidence>
<evidence type="ECO:0000313" key="2">
    <source>
        <dbReference type="EMBL" id="CAK0891163.1"/>
    </source>
</evidence>
<dbReference type="Gene3D" id="3.30.70.330">
    <property type="match status" value="1"/>
</dbReference>
<feature type="compositionally biased region" description="Basic and acidic residues" evidence="1">
    <location>
        <begin position="37"/>
        <end position="50"/>
    </location>
</feature>
<feature type="compositionally biased region" description="Basic residues" evidence="1">
    <location>
        <begin position="229"/>
        <end position="239"/>
    </location>
</feature>
<dbReference type="SUPFAM" id="SSF54928">
    <property type="entry name" value="RNA-binding domain, RBD"/>
    <property type="match status" value="1"/>
</dbReference>
<organism evidence="2 3">
    <name type="scientific">Prorocentrum cordatum</name>
    <dbReference type="NCBI Taxonomy" id="2364126"/>
    <lineage>
        <taxon>Eukaryota</taxon>
        <taxon>Sar</taxon>
        <taxon>Alveolata</taxon>
        <taxon>Dinophyceae</taxon>
        <taxon>Prorocentrales</taxon>
        <taxon>Prorocentraceae</taxon>
        <taxon>Prorocentrum</taxon>
    </lineage>
</organism>
<gene>
    <name evidence="2" type="ORF">PCOR1329_LOCUS71179</name>
</gene>